<organism evidence="1 2">
    <name type="scientific">Cupriavidus pauculus</name>
    <dbReference type="NCBI Taxonomy" id="82633"/>
    <lineage>
        <taxon>Bacteria</taxon>
        <taxon>Pseudomonadati</taxon>
        <taxon>Pseudomonadota</taxon>
        <taxon>Betaproteobacteria</taxon>
        <taxon>Burkholderiales</taxon>
        <taxon>Burkholderiaceae</taxon>
        <taxon>Cupriavidus</taxon>
    </lineage>
</organism>
<dbReference type="KEGG" id="cpau:EHF44_27115"/>
<name>A0A3G8HA41_9BURK</name>
<reference evidence="2" key="1">
    <citation type="submission" date="2018-11" db="EMBL/GenBank/DDBJ databases">
        <title>FDA dAtabase for Regulatory Grade micrObial Sequences (FDA-ARGOS): Supporting development and validation of Infectious Disease Dx tests.</title>
        <authorList>
            <person name="Goldberg B."/>
            <person name="Campos J."/>
            <person name="Tallon L."/>
            <person name="Sadzewicz L."/>
            <person name="Zhao X."/>
            <person name="Vavikolanu K."/>
            <person name="Mehta A."/>
            <person name="Aluvathingal J."/>
            <person name="Nadendla S."/>
            <person name="Geyer C."/>
            <person name="Nandy P."/>
            <person name="Yan Y."/>
            <person name="Sichtig H."/>
        </authorList>
    </citation>
    <scope>NUCLEOTIDE SEQUENCE [LARGE SCALE GENOMIC DNA]</scope>
    <source>
        <strain evidence="2">FDAARGOS_614</strain>
        <plasmid evidence="2">unnamed2</plasmid>
    </source>
</reference>
<proteinExistence type="predicted"/>
<evidence type="ECO:0000313" key="2">
    <source>
        <dbReference type="Proteomes" id="UP000270411"/>
    </source>
</evidence>
<geneLocation type="plasmid" evidence="1">
    <name>unnamed2</name>
</geneLocation>
<sequence>MPDVVRKAAHVYDVLAAALQQAEESLDHNDVVIAIQRFGMVRIPCPHEGPNVDDRFEYRDAAGDSVTMWCHLDNRNAHAPRSKFVLELRRADSDRHRVTKVSFPAT</sequence>
<dbReference type="RefSeq" id="WP_124686874.1">
    <property type="nucleotide sequence ID" value="NZ_CP033971.1"/>
</dbReference>
<keyword evidence="1" id="KW-0614">Plasmid</keyword>
<gene>
    <name evidence="1" type="ORF">EHF44_27115</name>
</gene>
<evidence type="ECO:0000313" key="1">
    <source>
        <dbReference type="EMBL" id="AZG17145.1"/>
    </source>
</evidence>
<dbReference type="EMBL" id="CP033971">
    <property type="protein sequence ID" value="AZG17145.1"/>
    <property type="molecule type" value="Genomic_DNA"/>
</dbReference>
<dbReference type="AlphaFoldDB" id="A0A3G8HA41"/>
<protein>
    <submittedName>
        <fullName evidence="1">Uncharacterized protein</fullName>
    </submittedName>
</protein>
<dbReference type="Proteomes" id="UP000270411">
    <property type="component" value="Plasmid unnamed2"/>
</dbReference>
<accession>A0A3G8HA41</accession>